<feature type="region of interest" description="Disordered" evidence="1">
    <location>
        <begin position="39"/>
        <end position="84"/>
    </location>
</feature>
<proteinExistence type="predicted"/>
<evidence type="ECO:0000256" key="1">
    <source>
        <dbReference type="SAM" id="MobiDB-lite"/>
    </source>
</evidence>
<dbReference type="EMBL" id="CP108482">
    <property type="protein sequence ID" value="WUS55188.1"/>
    <property type="molecule type" value="Genomic_DNA"/>
</dbReference>
<reference evidence="2 3" key="1">
    <citation type="submission" date="2022-10" db="EMBL/GenBank/DDBJ databases">
        <title>The complete genomes of actinobacterial strains from the NBC collection.</title>
        <authorList>
            <person name="Joergensen T.S."/>
            <person name="Alvarez Arevalo M."/>
            <person name="Sterndorff E.B."/>
            <person name="Faurdal D."/>
            <person name="Vuksanovic O."/>
            <person name="Mourched A.-S."/>
            <person name="Charusanti P."/>
            <person name="Shaw S."/>
            <person name="Blin K."/>
            <person name="Weber T."/>
        </authorList>
    </citation>
    <scope>NUCLEOTIDE SEQUENCE [LARGE SCALE GENOMIC DNA]</scope>
    <source>
        <strain evidence="2 3">NBC_01247</strain>
    </source>
</reference>
<dbReference type="RefSeq" id="WP_329500216.1">
    <property type="nucleotide sequence ID" value="NZ_CP108460.1"/>
</dbReference>
<keyword evidence="3" id="KW-1185">Reference proteome</keyword>
<organism evidence="2 3">
    <name type="scientific">Kitasatospora herbaricolor</name>
    <dbReference type="NCBI Taxonomy" id="68217"/>
    <lineage>
        <taxon>Bacteria</taxon>
        <taxon>Bacillati</taxon>
        <taxon>Actinomycetota</taxon>
        <taxon>Actinomycetes</taxon>
        <taxon>Kitasatosporales</taxon>
        <taxon>Streptomycetaceae</taxon>
        <taxon>Kitasatospora</taxon>
    </lineage>
</organism>
<sequence length="84" mass="8663">MTEAGSVRTPAGTRTSHTMVTPWAVSGALPAEVLRDGAPATDTLTMGTPIGVKDDDPSFRECRNRSDRTTGHDAEGAGGDGTYG</sequence>
<evidence type="ECO:0000313" key="2">
    <source>
        <dbReference type="EMBL" id="WUS55188.1"/>
    </source>
</evidence>
<protein>
    <submittedName>
        <fullName evidence="2">Uncharacterized protein</fullName>
    </submittedName>
</protein>
<accession>A0ABZ1W326</accession>
<name>A0ABZ1W326_9ACTN</name>
<gene>
    <name evidence="2" type="ORF">OG469_06470</name>
</gene>
<evidence type="ECO:0000313" key="3">
    <source>
        <dbReference type="Proteomes" id="UP001432014"/>
    </source>
</evidence>
<dbReference type="Proteomes" id="UP001432014">
    <property type="component" value="Chromosome"/>
</dbReference>
<feature type="compositionally biased region" description="Basic and acidic residues" evidence="1">
    <location>
        <begin position="52"/>
        <end position="75"/>
    </location>
</feature>